<dbReference type="EMBL" id="PYGK01000018">
    <property type="protein sequence ID" value="PSL23299.1"/>
    <property type="molecule type" value="Genomic_DNA"/>
</dbReference>
<organism evidence="1 2">
    <name type="scientific">Chitinophaga ginsengisoli</name>
    <dbReference type="NCBI Taxonomy" id="363837"/>
    <lineage>
        <taxon>Bacteria</taxon>
        <taxon>Pseudomonadati</taxon>
        <taxon>Bacteroidota</taxon>
        <taxon>Chitinophagia</taxon>
        <taxon>Chitinophagales</taxon>
        <taxon>Chitinophagaceae</taxon>
        <taxon>Chitinophaga</taxon>
    </lineage>
</organism>
<comment type="caution">
    <text evidence="1">The sequence shown here is derived from an EMBL/GenBank/DDBJ whole genome shotgun (WGS) entry which is preliminary data.</text>
</comment>
<protein>
    <submittedName>
        <fullName evidence="1">Uncharacterized protein</fullName>
    </submittedName>
</protein>
<evidence type="ECO:0000313" key="2">
    <source>
        <dbReference type="Proteomes" id="UP000240978"/>
    </source>
</evidence>
<sequence>MFLLFGGEWGIGLTRSGLRWDHWLGSLKFPAMELFEVIGLGNAIKPLVQHFGNFKQPRPVISTSNRPQFVSSNYWRGEREGRMMGDLVGFSRLNISGITMKDGITM</sequence>
<accession>A0A2P8FNL7</accession>
<gene>
    <name evidence="1" type="ORF">CLV42_11814</name>
</gene>
<keyword evidence="2" id="KW-1185">Reference proteome</keyword>
<proteinExistence type="predicted"/>
<name>A0A2P8FNL7_9BACT</name>
<evidence type="ECO:0000313" key="1">
    <source>
        <dbReference type="EMBL" id="PSL23299.1"/>
    </source>
</evidence>
<dbReference type="AlphaFoldDB" id="A0A2P8FNL7"/>
<dbReference type="Proteomes" id="UP000240978">
    <property type="component" value="Unassembled WGS sequence"/>
</dbReference>
<reference evidence="1 2" key="1">
    <citation type="submission" date="2018-03" db="EMBL/GenBank/DDBJ databases">
        <title>Genomic Encyclopedia of Archaeal and Bacterial Type Strains, Phase II (KMG-II): from individual species to whole genera.</title>
        <authorList>
            <person name="Goeker M."/>
        </authorList>
    </citation>
    <scope>NUCLEOTIDE SEQUENCE [LARGE SCALE GENOMIC DNA]</scope>
    <source>
        <strain evidence="1 2">DSM 18107</strain>
    </source>
</reference>